<organism evidence="2 3">
    <name type="scientific">Neoarthrinium moseri</name>
    <dbReference type="NCBI Taxonomy" id="1658444"/>
    <lineage>
        <taxon>Eukaryota</taxon>
        <taxon>Fungi</taxon>
        <taxon>Dikarya</taxon>
        <taxon>Ascomycota</taxon>
        <taxon>Pezizomycotina</taxon>
        <taxon>Sordariomycetes</taxon>
        <taxon>Xylariomycetidae</taxon>
        <taxon>Amphisphaeriales</taxon>
        <taxon>Apiosporaceae</taxon>
        <taxon>Neoarthrinium</taxon>
    </lineage>
</organism>
<dbReference type="AlphaFoldDB" id="A0A9P9WBQ2"/>
<proteinExistence type="predicted"/>
<evidence type="ECO:0000313" key="3">
    <source>
        <dbReference type="Proteomes" id="UP000829685"/>
    </source>
</evidence>
<accession>A0A9P9WBQ2</accession>
<feature type="compositionally biased region" description="Acidic residues" evidence="1">
    <location>
        <begin position="1"/>
        <end position="10"/>
    </location>
</feature>
<name>A0A9P9WBQ2_9PEZI</name>
<sequence length="105" mass="11052">MVDPDPDPDPDPVPAPAPAPASPSLSPEKALVCFLPRYLLACIQAASVAIRARMMATWTLRDAIARRGALEKWSCLVRSPFSSSPAQSCEQVLAARLVRGPAGGA</sequence>
<gene>
    <name evidence="2" type="ORF">JX265_011831</name>
</gene>
<dbReference type="EMBL" id="JAFIMR010000046">
    <property type="protein sequence ID" value="KAI1856116.1"/>
    <property type="molecule type" value="Genomic_DNA"/>
</dbReference>
<evidence type="ECO:0000256" key="1">
    <source>
        <dbReference type="SAM" id="MobiDB-lite"/>
    </source>
</evidence>
<protein>
    <submittedName>
        <fullName evidence="2">Uncharacterized protein</fullName>
    </submittedName>
</protein>
<feature type="region of interest" description="Disordered" evidence="1">
    <location>
        <begin position="1"/>
        <end position="26"/>
    </location>
</feature>
<keyword evidence="3" id="KW-1185">Reference proteome</keyword>
<feature type="compositionally biased region" description="Pro residues" evidence="1">
    <location>
        <begin position="11"/>
        <end position="21"/>
    </location>
</feature>
<dbReference type="Proteomes" id="UP000829685">
    <property type="component" value="Unassembled WGS sequence"/>
</dbReference>
<evidence type="ECO:0000313" key="2">
    <source>
        <dbReference type="EMBL" id="KAI1856116.1"/>
    </source>
</evidence>
<reference evidence="2" key="1">
    <citation type="submission" date="2021-03" db="EMBL/GenBank/DDBJ databases">
        <title>Revisited historic fungal species revealed as producer of novel bioactive compounds through whole genome sequencing and comparative genomics.</title>
        <authorList>
            <person name="Vignolle G.A."/>
            <person name="Hochenegger N."/>
            <person name="Mach R.L."/>
            <person name="Mach-Aigner A.R."/>
            <person name="Javad Rahimi M."/>
            <person name="Salim K.A."/>
            <person name="Chan C.M."/>
            <person name="Lim L.B.L."/>
            <person name="Cai F."/>
            <person name="Druzhinina I.S."/>
            <person name="U'Ren J.M."/>
            <person name="Derntl C."/>
        </authorList>
    </citation>
    <scope>NUCLEOTIDE SEQUENCE</scope>
    <source>
        <strain evidence="2">TUCIM 5799</strain>
    </source>
</reference>
<comment type="caution">
    <text evidence="2">The sequence shown here is derived from an EMBL/GenBank/DDBJ whole genome shotgun (WGS) entry which is preliminary data.</text>
</comment>